<proteinExistence type="predicted"/>
<organism evidence="1 2">
    <name type="scientific">Vaccinium darrowii</name>
    <dbReference type="NCBI Taxonomy" id="229202"/>
    <lineage>
        <taxon>Eukaryota</taxon>
        <taxon>Viridiplantae</taxon>
        <taxon>Streptophyta</taxon>
        <taxon>Embryophyta</taxon>
        <taxon>Tracheophyta</taxon>
        <taxon>Spermatophyta</taxon>
        <taxon>Magnoliopsida</taxon>
        <taxon>eudicotyledons</taxon>
        <taxon>Gunneridae</taxon>
        <taxon>Pentapetalae</taxon>
        <taxon>asterids</taxon>
        <taxon>Ericales</taxon>
        <taxon>Ericaceae</taxon>
        <taxon>Vaccinioideae</taxon>
        <taxon>Vaccinieae</taxon>
        <taxon>Vaccinium</taxon>
    </lineage>
</organism>
<evidence type="ECO:0000313" key="2">
    <source>
        <dbReference type="Proteomes" id="UP000828048"/>
    </source>
</evidence>
<dbReference type="Proteomes" id="UP000828048">
    <property type="component" value="Chromosome 1"/>
</dbReference>
<accession>A0ACB7XUG3</accession>
<gene>
    <name evidence="1" type="ORF">Vadar_027236</name>
</gene>
<comment type="caution">
    <text evidence="1">The sequence shown here is derived from an EMBL/GenBank/DDBJ whole genome shotgun (WGS) entry which is preliminary data.</text>
</comment>
<keyword evidence="2" id="KW-1185">Reference proteome</keyword>
<evidence type="ECO:0000313" key="1">
    <source>
        <dbReference type="EMBL" id="KAH7844369.1"/>
    </source>
</evidence>
<reference evidence="1 2" key="1">
    <citation type="journal article" date="2021" name="Hortic Res">
        <title>High-quality reference genome and annotation aids understanding of berry development for evergreen blueberry (Vaccinium darrowii).</title>
        <authorList>
            <person name="Yu J."/>
            <person name="Hulse-Kemp A.M."/>
            <person name="Babiker E."/>
            <person name="Staton M."/>
        </authorList>
    </citation>
    <scope>NUCLEOTIDE SEQUENCE [LARGE SCALE GENOMIC DNA]</scope>
    <source>
        <strain evidence="2">cv. NJ 8807/NJ 8810</strain>
        <tissue evidence="1">Young leaf</tissue>
    </source>
</reference>
<sequence>MNKANVSNENRCDTREGVRNNTMEDEQENQDDLPNLVHDYYMAAIMNDEEDELHEVPNNVEMEDVSKFDKLLNNAHRELYPGYKFTLLSFIIKLLHVKVLNKWSNKSFDALLGLLKELLPLSDQEIPGTIYEAKKFLCDLGLGYVPIHACKYDCALFWKQNENLENCSVCGEPRYKLSDGEGKKIPHKIL</sequence>
<dbReference type="EMBL" id="CM037151">
    <property type="protein sequence ID" value="KAH7844369.1"/>
    <property type="molecule type" value="Genomic_DNA"/>
</dbReference>
<protein>
    <submittedName>
        <fullName evidence="1">Uncharacterized protein</fullName>
    </submittedName>
</protein>
<name>A0ACB7XUG3_9ERIC</name>